<feature type="region of interest" description="Disordered" evidence="1">
    <location>
        <begin position="12"/>
        <end position="41"/>
    </location>
</feature>
<accession>A0ABM1APQ6</accession>
<sequence length="294" mass="33646">MAVRLRYILNMDSSSSSSSSSSSGSGSSGSSRSSASSSTVTKLIQREARKRMCKVPGCFLNNIEKLKEYSGRNFKHNKEELAQKIYALLNHTVFDGKLPEKIEIIWNKKMLRTAGLCTTHEIQQPKRQRCAKISISLKVCDSADRIRDTLIHELCHAASWLLDGIRDSHGISWQYYAKKCNSVHPELPKVTRCHNYTIHYKIYYECMLCKYRIGRYTRSLNTERFICARCKGHLVLLPLFRKDGTPIVPYVRPFAKYVQENYRAVFNSTAGISHGNVMKRLSKDYFASKQKANP</sequence>
<dbReference type="Pfam" id="PF10263">
    <property type="entry name" value="SprT-like"/>
    <property type="match status" value="1"/>
</dbReference>
<reference evidence="4" key="1">
    <citation type="submission" date="2025-08" db="UniProtKB">
        <authorList>
            <consortium name="RefSeq"/>
        </authorList>
    </citation>
    <scope>IDENTIFICATION</scope>
</reference>
<feature type="domain" description="SprT-like" evidence="2">
    <location>
        <begin position="79"/>
        <end position="237"/>
    </location>
</feature>
<dbReference type="RefSeq" id="XP_013205965.2">
    <property type="nucleotide sequence ID" value="XM_013350511.2"/>
</dbReference>
<proteinExistence type="predicted"/>
<dbReference type="InterPro" id="IPR006640">
    <property type="entry name" value="SprT-like_domain"/>
</dbReference>
<evidence type="ECO:0000259" key="2">
    <source>
        <dbReference type="SMART" id="SM00731"/>
    </source>
</evidence>
<feature type="compositionally biased region" description="Low complexity" evidence="1">
    <location>
        <begin position="13"/>
        <end position="38"/>
    </location>
</feature>
<gene>
    <name evidence="4" type="primary">Gcna</name>
</gene>
<protein>
    <submittedName>
        <fullName evidence="4">Acidic repeat-containing protein</fullName>
    </submittedName>
</protein>
<dbReference type="PANTHER" id="PTHR23099:SF0">
    <property type="entry name" value="GERM CELL NUCLEAR ACIDIC PROTEIN"/>
    <property type="match status" value="1"/>
</dbReference>
<evidence type="ECO:0000256" key="1">
    <source>
        <dbReference type="SAM" id="MobiDB-lite"/>
    </source>
</evidence>
<evidence type="ECO:0000313" key="4">
    <source>
        <dbReference type="RefSeq" id="XP_013205965.2"/>
    </source>
</evidence>
<evidence type="ECO:0000313" key="3">
    <source>
        <dbReference type="Proteomes" id="UP000694915"/>
    </source>
</evidence>
<keyword evidence="3" id="KW-1185">Reference proteome</keyword>
<dbReference type="Proteomes" id="UP000694915">
    <property type="component" value="Chromosome X"/>
</dbReference>
<name>A0ABM1APQ6_MICOH</name>
<dbReference type="SMART" id="SM00731">
    <property type="entry name" value="SprT"/>
    <property type="match status" value="1"/>
</dbReference>
<dbReference type="PANTHER" id="PTHR23099">
    <property type="entry name" value="TRANSCRIPTIONAL REGULATOR"/>
    <property type="match status" value="1"/>
</dbReference>
<dbReference type="GeneID" id="102002106"/>
<organism evidence="3 4">
    <name type="scientific">Microtus ochrogaster</name>
    <name type="common">Prairie vole</name>
    <dbReference type="NCBI Taxonomy" id="79684"/>
    <lineage>
        <taxon>Eukaryota</taxon>
        <taxon>Metazoa</taxon>
        <taxon>Chordata</taxon>
        <taxon>Craniata</taxon>
        <taxon>Vertebrata</taxon>
        <taxon>Euteleostomi</taxon>
        <taxon>Mammalia</taxon>
        <taxon>Eutheria</taxon>
        <taxon>Euarchontoglires</taxon>
        <taxon>Glires</taxon>
        <taxon>Rodentia</taxon>
        <taxon>Myomorpha</taxon>
        <taxon>Muroidea</taxon>
        <taxon>Cricetidae</taxon>
        <taxon>Arvicolinae</taxon>
        <taxon>Microtus</taxon>
    </lineage>
</organism>